<feature type="domain" description="Glycine radical" evidence="4">
    <location>
        <begin position="689"/>
        <end position="808"/>
    </location>
</feature>
<protein>
    <submittedName>
        <fullName evidence="6">Benzylsuccinate synthase alpha subunit</fullName>
        <ecNumber evidence="6">4.1.99.11</ecNumber>
    </submittedName>
</protein>
<dbReference type="GO" id="GO:0005829">
    <property type="term" value="C:cytosol"/>
    <property type="evidence" value="ECO:0007669"/>
    <property type="project" value="TreeGrafter"/>
</dbReference>
<dbReference type="AlphaFoldDB" id="A0A445MV39"/>
<dbReference type="PANTHER" id="PTHR43641">
    <property type="entry name" value="FORMATE ACETYLTRANSFERASE 3-RELATED"/>
    <property type="match status" value="1"/>
</dbReference>
<feature type="domain" description="PFL" evidence="5">
    <location>
        <begin position="5"/>
        <end position="681"/>
    </location>
</feature>
<dbReference type="InterPro" id="IPR004184">
    <property type="entry name" value="PFL_dom"/>
</dbReference>
<dbReference type="PANTHER" id="PTHR43641:SF2">
    <property type="entry name" value="DEHYDRATASE YBIW-RELATED"/>
    <property type="match status" value="1"/>
</dbReference>
<evidence type="ECO:0000256" key="3">
    <source>
        <dbReference type="PROSITE-ProRule" id="PRU00493"/>
    </source>
</evidence>
<sequence>MPITERTKRLKDRCRWKHFMGGDFIDPNTKVGVERMRYFTESYRETMGEPEVIRRAKALDKLLRNMTIVIQEDELVVGDHAEHPDWVPLWPELGHFQFLDFIDSEYFPEGHEEEVEECYKFWENIGQQKKGEAFCTPQELNGPYQFNPVEPPTFTGASTSMTPPYESVLEDGLEKRIEEAQKKVDDAMRELSTPPWNSKEKLKYLPLIDEWKAMVIAGKAVIAWARRYSRLAKVIAERFEKDEKRKAELMEISDICWRVPAQPAKGLRDAMQAKWFTYLVCASLETYASGYGQKEDRLLWPYYKTSVIDKTFQPMTRDDAQELVECERLKVSEHGVAKGRTYRTNQPGANDLFILTVGGLDEHDEDDCTEATDVILDAAHSIRTTEPSIVFRWHPKINEETKRHVHKCVSSGLGYPSIKHEDINTAQLEKYFGATHAEARSWGVVLCMSPGITGRRKTQKTRTEGGGGTMNIAKILELTLSNGFDYSFQNEQVAPQTGAPLSFKGFEDFWEAFRQQIYYWSFVVGKFKDISRYMESTTMQRPFTSLIDDGCLEKGIDAMALQEVPNPWNNVTAVITAADAVAGLKKLVYDEKKYTMEQLIKAMRVDWEGYEQMRQDFLAVPKFGNDNAYVDQVARDLFHMISEEMQKHKLWAGCGALPLAQSVSLFTVLAPRVGALPNGRRHGEVLDDGGISPCLGRDIKGPTAVMKSVATVDATEHKGLLLNQRISPDIMNGPAGFEIWKAYMEAWYGLNIDHVQFNVVSTEEMRDAQVQPEDHRDLLVRVAGYSARFVDLTTFTQESVIARTEHCL</sequence>
<dbReference type="SUPFAM" id="SSF51998">
    <property type="entry name" value="PFL-like glycyl radical enzymes"/>
    <property type="match status" value="1"/>
</dbReference>
<dbReference type="PROSITE" id="PS51554">
    <property type="entry name" value="PFL"/>
    <property type="match status" value="1"/>
</dbReference>
<proteinExistence type="predicted"/>
<evidence type="ECO:0000259" key="4">
    <source>
        <dbReference type="PROSITE" id="PS51149"/>
    </source>
</evidence>
<dbReference type="EC" id="4.1.99.11" evidence="6"/>
<dbReference type="Pfam" id="PF02901">
    <property type="entry name" value="PFL-like"/>
    <property type="match status" value="1"/>
</dbReference>
<accession>A0A445MV39</accession>
<evidence type="ECO:0000313" key="6">
    <source>
        <dbReference type="EMBL" id="SPD73346.1"/>
    </source>
</evidence>
<dbReference type="Gene3D" id="3.20.70.20">
    <property type="match status" value="1"/>
</dbReference>
<keyword evidence="2 6" id="KW-0456">Lyase</keyword>
<keyword evidence="1 3" id="KW-0556">Organic radical</keyword>
<dbReference type="GO" id="GO:0018805">
    <property type="term" value="F:benzylsuccinate synthase activity"/>
    <property type="evidence" value="ECO:0007669"/>
    <property type="project" value="UniProtKB-EC"/>
</dbReference>
<reference evidence="6" key="1">
    <citation type="submission" date="2018-01" db="EMBL/GenBank/DDBJ databases">
        <authorList>
            <person name="Regsiter A."/>
            <person name="William W."/>
        </authorList>
    </citation>
    <scope>NUCLEOTIDE SEQUENCE</scope>
    <source>
        <strain evidence="6">TRIP AH-1</strain>
    </source>
</reference>
<dbReference type="EMBL" id="OJIN01000091">
    <property type="protein sequence ID" value="SPD73346.1"/>
    <property type="molecule type" value="Genomic_DNA"/>
</dbReference>
<gene>
    <name evidence="6" type="primary">bssA</name>
    <name evidence="6" type="ORF">PITCH_A1800032</name>
</gene>
<organism evidence="6">
    <name type="scientific">uncultured Desulfobacterium sp</name>
    <dbReference type="NCBI Taxonomy" id="201089"/>
    <lineage>
        <taxon>Bacteria</taxon>
        <taxon>Pseudomonadati</taxon>
        <taxon>Thermodesulfobacteriota</taxon>
        <taxon>Desulfobacteria</taxon>
        <taxon>Desulfobacterales</taxon>
        <taxon>Desulfobacteriaceae</taxon>
        <taxon>Desulfobacterium</taxon>
        <taxon>environmental samples</taxon>
    </lineage>
</organism>
<dbReference type="InterPro" id="IPR001150">
    <property type="entry name" value="Gly_radical"/>
</dbReference>
<evidence type="ECO:0000256" key="1">
    <source>
        <dbReference type="ARBA" id="ARBA00022818"/>
    </source>
</evidence>
<dbReference type="Pfam" id="PF01228">
    <property type="entry name" value="Gly_radical"/>
    <property type="match status" value="1"/>
</dbReference>
<feature type="modified residue" description="Glycine radical" evidence="3">
    <location>
        <position position="784"/>
    </location>
</feature>
<dbReference type="PROSITE" id="PS51149">
    <property type="entry name" value="GLY_RADICAL_2"/>
    <property type="match status" value="1"/>
</dbReference>
<dbReference type="InterPro" id="IPR051215">
    <property type="entry name" value="GRE"/>
</dbReference>
<evidence type="ECO:0000259" key="5">
    <source>
        <dbReference type="PROSITE" id="PS51554"/>
    </source>
</evidence>
<evidence type="ECO:0000256" key="2">
    <source>
        <dbReference type="ARBA" id="ARBA00023239"/>
    </source>
</evidence>
<name>A0A445MV39_9BACT</name>